<proteinExistence type="predicted"/>
<name>A0AAE0LCD6_9CHLO</name>
<dbReference type="SUPFAM" id="SSF51120">
    <property type="entry name" value="beta-Roll"/>
    <property type="match status" value="1"/>
</dbReference>
<dbReference type="AlphaFoldDB" id="A0AAE0LCD6"/>
<feature type="compositionally biased region" description="Low complexity" evidence="1">
    <location>
        <begin position="114"/>
        <end position="132"/>
    </location>
</feature>
<feature type="compositionally biased region" description="Basic and acidic residues" evidence="1">
    <location>
        <begin position="214"/>
        <end position="227"/>
    </location>
</feature>
<gene>
    <name evidence="2" type="ORF">CYMTET_11919</name>
</gene>
<evidence type="ECO:0000313" key="3">
    <source>
        <dbReference type="Proteomes" id="UP001190700"/>
    </source>
</evidence>
<feature type="non-terminal residue" evidence="2">
    <location>
        <position position="780"/>
    </location>
</feature>
<evidence type="ECO:0000256" key="1">
    <source>
        <dbReference type="SAM" id="MobiDB-lite"/>
    </source>
</evidence>
<feature type="region of interest" description="Disordered" evidence="1">
    <location>
        <begin position="214"/>
        <end position="239"/>
    </location>
</feature>
<keyword evidence="3" id="KW-1185">Reference proteome</keyword>
<feature type="region of interest" description="Disordered" evidence="1">
    <location>
        <begin position="67"/>
        <end position="92"/>
    </location>
</feature>
<dbReference type="InterPro" id="IPR011049">
    <property type="entry name" value="Serralysin-like_metalloprot_C"/>
</dbReference>
<organism evidence="2 3">
    <name type="scientific">Cymbomonas tetramitiformis</name>
    <dbReference type="NCBI Taxonomy" id="36881"/>
    <lineage>
        <taxon>Eukaryota</taxon>
        <taxon>Viridiplantae</taxon>
        <taxon>Chlorophyta</taxon>
        <taxon>Pyramimonadophyceae</taxon>
        <taxon>Pyramimonadales</taxon>
        <taxon>Pyramimonadaceae</taxon>
        <taxon>Cymbomonas</taxon>
    </lineage>
</organism>
<reference evidence="2 3" key="1">
    <citation type="journal article" date="2015" name="Genome Biol. Evol.">
        <title>Comparative Genomics of a Bacterivorous Green Alga Reveals Evolutionary Causalities and Consequences of Phago-Mixotrophic Mode of Nutrition.</title>
        <authorList>
            <person name="Burns J.A."/>
            <person name="Paasch A."/>
            <person name="Narechania A."/>
            <person name="Kim E."/>
        </authorList>
    </citation>
    <scope>NUCLEOTIDE SEQUENCE [LARGE SCALE GENOMIC DNA]</scope>
    <source>
        <strain evidence="2 3">PLY_AMNH</strain>
    </source>
</reference>
<protein>
    <submittedName>
        <fullName evidence="2">Uncharacterized protein</fullName>
    </submittedName>
</protein>
<comment type="caution">
    <text evidence="2">The sequence shown here is derived from an EMBL/GenBank/DDBJ whole genome shotgun (WGS) entry which is preliminary data.</text>
</comment>
<accession>A0AAE0LCD6</accession>
<dbReference type="Proteomes" id="UP001190700">
    <property type="component" value="Unassembled WGS sequence"/>
</dbReference>
<dbReference type="EMBL" id="LGRX02004476">
    <property type="protein sequence ID" value="KAK3280231.1"/>
    <property type="molecule type" value="Genomic_DNA"/>
</dbReference>
<feature type="region of interest" description="Disordered" evidence="1">
    <location>
        <begin position="380"/>
        <end position="412"/>
    </location>
</feature>
<evidence type="ECO:0000313" key="2">
    <source>
        <dbReference type="EMBL" id="KAK3280231.1"/>
    </source>
</evidence>
<sequence>MLRVASYAPCPLGALSSEALVRPVNLQSSMMEENSRRSAGAGSKELEIARMEELFAADLENVRAREQLRGGRPAAQSQAHSKHLHPLPFRSRGAKDHLDTIEALFEADLAKMASETGSSSSSSSLSENNQSSAREMSQPGPTGVSGAAAVDQGERFAAPPPGGAAPAGRRGDRDVVQQLAAQEGEDEKAVGDGILFDEDSALDADEALLEEALDERYPGEEDVGEKQVEEEEVGVEDEKEVKVKIGEEKQELKGEEQIQENEMAEKAEAAMDGEAEVARKEAEAVVNEELAVLKDEQAAAKNDAAVVEKAADVLLAEEEVAHGSEAAVRDQELKKLEEGGARETTSQVGIRIVTEGGDQVTTKSPIMVAKETVLFDAEHLARQEGPTPPVGTQETRQRWEHLSATDQPTTDDVYASRQLPDARPVPGLESASTSLDSNLLPALVVAIVCCVVLGRLLAAFWRRLRALHPRYPPASPDRKLKFTKSDADLLEDIVVDKIESSGSLESFREEEEEELCMHGSHRCTRLEATLRQRVQLMGQERARLDFSCQLSLSASDVGAMIALIETMLDECPIHACTLSRSELVVFDGDFANQGYMFTEKSADGAPARFFKFYEAPARDAALLREYLALSEAALTWQADKHRELKMFQRLTSPPEWAPHLGIVGLRLLPASHSHAEGQGIASAHAFEFTAIGDNANAIIGGDNATAVIGGDNANVVIGGDNANAIIGDNAPAVTGGDNANAVIGGDNANAVIGGDNANTVIGGGKANAAIGGDNAAAVID</sequence>
<feature type="compositionally biased region" description="Acidic residues" evidence="1">
    <location>
        <begin position="228"/>
        <end position="238"/>
    </location>
</feature>
<feature type="region of interest" description="Disordered" evidence="1">
    <location>
        <begin position="114"/>
        <end position="192"/>
    </location>
</feature>